<proteinExistence type="predicted"/>
<keyword evidence="2" id="KW-1185">Reference proteome</keyword>
<evidence type="ECO:0008006" key="3">
    <source>
        <dbReference type="Google" id="ProtNLM"/>
    </source>
</evidence>
<dbReference type="InterPro" id="IPR038081">
    <property type="entry name" value="CalX-like_sf"/>
</dbReference>
<dbReference type="OrthoDB" id="1096291at2"/>
<name>A0A4R1BAY5_9BACT</name>
<sequence length="200" mass="21214">MKKTQVGLLALAITVGLFSCIKKETVTFQDSLVEFDAAVLNTNNAYTPGKDATLGRLANPLDSIAFPILTRQPAIGRAVTGSDANITRTSGSVRLRVNLVGATRKSPTEVTYTTMSKSDYTLIGVPSNTNGQATAGTHYGTLNGKFTIPADSSWGYLDVPITDPGVSSTTAQEVVFRLTGGTDVRPNRNYSIVGIRIAQN</sequence>
<gene>
    <name evidence="1" type="ORF">EPD60_08735</name>
</gene>
<dbReference type="Gene3D" id="2.60.40.2030">
    <property type="match status" value="1"/>
</dbReference>
<dbReference type="Proteomes" id="UP000295334">
    <property type="component" value="Unassembled WGS sequence"/>
</dbReference>
<organism evidence="1 2">
    <name type="scientific">Flaviaesturariibacter flavus</name>
    <dbReference type="NCBI Taxonomy" id="2502780"/>
    <lineage>
        <taxon>Bacteria</taxon>
        <taxon>Pseudomonadati</taxon>
        <taxon>Bacteroidota</taxon>
        <taxon>Chitinophagia</taxon>
        <taxon>Chitinophagales</taxon>
        <taxon>Chitinophagaceae</taxon>
        <taxon>Flaviaestuariibacter</taxon>
    </lineage>
</organism>
<dbReference type="AlphaFoldDB" id="A0A4R1BAY5"/>
<evidence type="ECO:0000313" key="1">
    <source>
        <dbReference type="EMBL" id="TCJ14088.1"/>
    </source>
</evidence>
<reference evidence="1 2" key="1">
    <citation type="submission" date="2019-03" db="EMBL/GenBank/DDBJ databases">
        <authorList>
            <person name="Kim M.K.M."/>
        </authorList>
    </citation>
    <scope>NUCLEOTIDE SEQUENCE [LARGE SCALE GENOMIC DNA]</scope>
    <source>
        <strain evidence="1 2">17J68-12</strain>
    </source>
</reference>
<dbReference type="RefSeq" id="WP_131448867.1">
    <property type="nucleotide sequence ID" value="NZ_SJZI01000042.1"/>
</dbReference>
<dbReference type="EMBL" id="SJZI01000042">
    <property type="protein sequence ID" value="TCJ14088.1"/>
    <property type="molecule type" value="Genomic_DNA"/>
</dbReference>
<evidence type="ECO:0000313" key="2">
    <source>
        <dbReference type="Proteomes" id="UP000295334"/>
    </source>
</evidence>
<protein>
    <recommendedName>
        <fullName evidence="3">DUF4843 domain-containing protein</fullName>
    </recommendedName>
</protein>
<dbReference type="PROSITE" id="PS51257">
    <property type="entry name" value="PROKAR_LIPOPROTEIN"/>
    <property type="match status" value="1"/>
</dbReference>
<comment type="caution">
    <text evidence="1">The sequence shown here is derived from an EMBL/GenBank/DDBJ whole genome shotgun (WGS) entry which is preliminary data.</text>
</comment>
<accession>A0A4R1BAY5</accession>